<protein>
    <submittedName>
        <fullName evidence="5">Aldo/keto reductase</fullName>
    </submittedName>
</protein>
<dbReference type="AlphaFoldDB" id="A0A137P9N4"/>
<keyword evidence="2" id="KW-0521">NADP</keyword>
<dbReference type="Pfam" id="PF00248">
    <property type="entry name" value="Aldo_ket_red"/>
    <property type="match status" value="1"/>
</dbReference>
<comment type="similarity">
    <text evidence="1">Belongs to the shaker potassium channel beta subunit family.</text>
</comment>
<dbReference type="CDD" id="cd19143">
    <property type="entry name" value="AKR_AKR6C1_2"/>
    <property type="match status" value="1"/>
</dbReference>
<dbReference type="OrthoDB" id="1720422at2759"/>
<keyword evidence="6" id="KW-1185">Reference proteome</keyword>
<evidence type="ECO:0000256" key="2">
    <source>
        <dbReference type="ARBA" id="ARBA00022857"/>
    </source>
</evidence>
<accession>A0A137P9N4</accession>
<organism evidence="5 6">
    <name type="scientific">Conidiobolus coronatus (strain ATCC 28846 / CBS 209.66 / NRRL 28638)</name>
    <name type="common">Delacroixia coronata</name>
    <dbReference type="NCBI Taxonomy" id="796925"/>
    <lineage>
        <taxon>Eukaryota</taxon>
        <taxon>Fungi</taxon>
        <taxon>Fungi incertae sedis</taxon>
        <taxon>Zoopagomycota</taxon>
        <taxon>Entomophthoromycotina</taxon>
        <taxon>Entomophthoromycetes</taxon>
        <taxon>Entomophthorales</taxon>
        <taxon>Ancylistaceae</taxon>
        <taxon>Conidiobolus</taxon>
    </lineage>
</organism>
<proteinExistence type="inferred from homology"/>
<evidence type="ECO:0000256" key="3">
    <source>
        <dbReference type="ARBA" id="ARBA00023002"/>
    </source>
</evidence>
<dbReference type="PRINTS" id="PR01577">
    <property type="entry name" value="KCNABCHANNEL"/>
</dbReference>
<dbReference type="GO" id="GO:0016491">
    <property type="term" value="F:oxidoreductase activity"/>
    <property type="evidence" value="ECO:0007669"/>
    <property type="project" value="UniProtKB-KW"/>
</dbReference>
<keyword evidence="3" id="KW-0560">Oxidoreductase</keyword>
<dbReference type="SUPFAM" id="SSF51430">
    <property type="entry name" value="NAD(P)-linked oxidoreductase"/>
    <property type="match status" value="1"/>
</dbReference>
<dbReference type="InterPro" id="IPR036812">
    <property type="entry name" value="NAD(P)_OxRdtase_dom_sf"/>
</dbReference>
<evidence type="ECO:0000313" key="6">
    <source>
        <dbReference type="Proteomes" id="UP000070444"/>
    </source>
</evidence>
<dbReference type="PANTHER" id="PTHR43150">
    <property type="entry name" value="HYPERKINETIC, ISOFORM M"/>
    <property type="match status" value="1"/>
</dbReference>
<dbReference type="Gene3D" id="3.20.20.100">
    <property type="entry name" value="NADP-dependent oxidoreductase domain"/>
    <property type="match status" value="1"/>
</dbReference>
<name>A0A137P9N4_CONC2</name>
<evidence type="ECO:0000313" key="5">
    <source>
        <dbReference type="EMBL" id="KXN71717.1"/>
    </source>
</evidence>
<sequence>MTQMQYRRLGRSGLKVSVLSFGGWMIIDEPVDQDLFDRLMKMAYDAGINFFDNAEYYSLGLSETVMGKAIKNNNFKREDLVISTKIFFGTGGWGPNANGLSKKHLIEGLNASLKRLQLDYVDLVFAHRPDPETPMEEIVRGFNHLIDQGKAFYWGTSEWTPQQLTEAHTVAARLGLEGPTMEQPEYNLFQRQKLEKDYLPLFENFGLGTTIWSPLAFGILTGKYNDGIPEGSRFDSNHPFVVGFLKVFNGPDGKAKIEKVRKFSKIAERLGATPAQLSIAWCAKNSNVSTILFGASKVAQMEDNLKSLNYIDKLTPEIMDEIDEIFQTKPTPAQNFRG</sequence>
<gene>
    <name evidence="5" type="ORF">CONCODRAFT_169698</name>
</gene>
<reference evidence="5 6" key="1">
    <citation type="journal article" date="2015" name="Genome Biol. Evol.">
        <title>Phylogenomic analyses indicate that early fungi evolved digesting cell walls of algal ancestors of land plants.</title>
        <authorList>
            <person name="Chang Y."/>
            <person name="Wang S."/>
            <person name="Sekimoto S."/>
            <person name="Aerts A.L."/>
            <person name="Choi C."/>
            <person name="Clum A."/>
            <person name="LaButti K.M."/>
            <person name="Lindquist E.A."/>
            <person name="Yee Ngan C."/>
            <person name="Ohm R.A."/>
            <person name="Salamov A.A."/>
            <person name="Grigoriev I.V."/>
            <person name="Spatafora J.W."/>
            <person name="Berbee M.L."/>
        </authorList>
    </citation>
    <scope>NUCLEOTIDE SEQUENCE [LARGE SCALE GENOMIC DNA]</scope>
    <source>
        <strain evidence="5 6">NRRL 28638</strain>
    </source>
</reference>
<feature type="domain" description="NADP-dependent oxidoreductase" evidence="4">
    <location>
        <begin position="19"/>
        <end position="325"/>
    </location>
</feature>
<dbReference type="PANTHER" id="PTHR43150:SF2">
    <property type="entry name" value="HYPERKINETIC, ISOFORM M"/>
    <property type="match status" value="1"/>
</dbReference>
<dbReference type="OMA" id="EQPAYNM"/>
<dbReference type="InterPro" id="IPR005399">
    <property type="entry name" value="K_chnl_volt-dep_bsu_KCNAB-rel"/>
</dbReference>
<evidence type="ECO:0000256" key="1">
    <source>
        <dbReference type="ARBA" id="ARBA00006515"/>
    </source>
</evidence>
<dbReference type="STRING" id="796925.A0A137P9N4"/>
<dbReference type="EMBL" id="KQ964469">
    <property type="protein sequence ID" value="KXN71717.1"/>
    <property type="molecule type" value="Genomic_DNA"/>
</dbReference>
<dbReference type="InterPro" id="IPR023210">
    <property type="entry name" value="NADP_OxRdtase_dom"/>
</dbReference>
<evidence type="ECO:0000259" key="4">
    <source>
        <dbReference type="Pfam" id="PF00248"/>
    </source>
</evidence>
<dbReference type="Proteomes" id="UP000070444">
    <property type="component" value="Unassembled WGS sequence"/>
</dbReference>